<evidence type="ECO:0000313" key="1">
    <source>
        <dbReference type="EMBL" id="QOV05572.1"/>
    </source>
</evidence>
<name>A0A7M2QM41_9ZZZZ</name>
<organism evidence="1">
    <name type="scientific">feces metagenome</name>
    <dbReference type="NCBI Taxonomy" id="1861841"/>
    <lineage>
        <taxon>unclassified sequences</taxon>
        <taxon>metagenomes</taxon>
        <taxon>organismal metagenomes</taxon>
    </lineage>
</organism>
<reference evidence="1" key="1">
    <citation type="submission" date="2020-09" db="EMBL/GenBank/DDBJ databases">
        <authorList>
            <person name="Eze J.U."/>
            <person name="Rahube T.O."/>
        </authorList>
    </citation>
    <scope>NUCLEOTIDE SEQUENCE</scope>
</reference>
<accession>A0A7M2QM41</accession>
<proteinExistence type="predicted"/>
<dbReference type="InterPro" id="IPR020126">
    <property type="entry name" value="DUF2732"/>
</dbReference>
<evidence type="ECO:0008006" key="2">
    <source>
        <dbReference type="Google" id="ProtNLM"/>
    </source>
</evidence>
<sequence length="75" mass="8489">MRNTETRSFHTDSDALAVLLTDAKKEERKDRALAVSIRLEALATHIANKGLNGIEAAELLRREATRYENESQELH</sequence>
<protein>
    <recommendedName>
        <fullName evidence="2">DUF2732 domain-containing protein</fullName>
    </recommendedName>
</protein>
<dbReference type="Pfam" id="PF10809">
    <property type="entry name" value="DUF2732"/>
    <property type="match status" value="1"/>
</dbReference>
<dbReference type="EMBL" id="MT993627">
    <property type="protein sequence ID" value="QOV05572.1"/>
    <property type="molecule type" value="Genomic_DNA"/>
</dbReference>
<dbReference type="AlphaFoldDB" id="A0A7M2QM41"/>